<gene>
    <name evidence="1" type="ORF">DIS07_09610</name>
</gene>
<dbReference type="Proteomes" id="UP000245670">
    <property type="component" value="Unassembled WGS sequence"/>
</dbReference>
<dbReference type="PIRSF" id="PIRSF005357">
    <property type="entry name" value="UCP005357"/>
    <property type="match status" value="1"/>
</dbReference>
<organism evidence="1 2">
    <name type="scientific">Polaribacter aquimarinus</name>
    <dbReference type="NCBI Taxonomy" id="2100726"/>
    <lineage>
        <taxon>Bacteria</taxon>
        <taxon>Pseudomonadati</taxon>
        <taxon>Bacteroidota</taxon>
        <taxon>Flavobacteriia</taxon>
        <taxon>Flavobacteriales</taxon>
        <taxon>Flavobacteriaceae</taxon>
    </lineage>
</organism>
<evidence type="ECO:0000313" key="1">
    <source>
        <dbReference type="EMBL" id="PWG05474.1"/>
    </source>
</evidence>
<keyword evidence="2" id="KW-1185">Reference proteome</keyword>
<reference evidence="1 2" key="1">
    <citation type="submission" date="2018-05" db="EMBL/GenBank/DDBJ databases">
        <title>Polaribacter aquimarinus sp. nov., isolated from sediment in a sediment of sea.</title>
        <authorList>
            <person name="Lu D."/>
        </authorList>
    </citation>
    <scope>NUCLEOTIDE SEQUENCE [LARGE SCALE GENOMIC DNA]</scope>
    <source>
        <strain evidence="1 2">ZY113</strain>
    </source>
</reference>
<dbReference type="InterPro" id="IPR007152">
    <property type="entry name" value="DUF354"/>
</dbReference>
<dbReference type="Pfam" id="PF04007">
    <property type="entry name" value="DUF354"/>
    <property type="match status" value="1"/>
</dbReference>
<evidence type="ECO:0000313" key="2">
    <source>
        <dbReference type="Proteomes" id="UP000245670"/>
    </source>
</evidence>
<accession>A0A2U2JAX4</accession>
<name>A0A2U2JAX4_9FLAO</name>
<dbReference type="RefSeq" id="WP_109405016.1">
    <property type="nucleotide sequence ID" value="NZ_QFFG01000003.1"/>
</dbReference>
<dbReference type="AlphaFoldDB" id="A0A2U2JAX4"/>
<dbReference type="OrthoDB" id="7058268at2"/>
<protein>
    <recommendedName>
        <fullName evidence="3">DUF354 domain-containing protein</fullName>
    </recommendedName>
</protein>
<sequence length="338" mass="39651">MKIIIEVGHPANVHYFKHFYWAMKSKGAQIKIIVRDIDVAIDLLNSYGIDYYNRGRGYKSFIGKIYYLFLTNFRILFLSLKFKPDFYISMSSPYPFLASKFVKMKSIVFDDTEVGKFEQMIYKKYADVILTPKSFYKNLGVKHQKFNAFMELFYLHPNYFKPDETVLSYLNLKIGEKFIFIRMVAWGATHDYNQSGIPEKKLDQLIDSCEKKGLKIILSTEEKLPTKYDSYAVRFPPNKIHDILYYSQLYIGEGATTASESVMLGTPAIYINSINAGTLKDQENSGLLFSFRKFENEIFDLIDKILDENSNMWREKRDEFIEDKEDMTSYLINLIEKK</sequence>
<evidence type="ECO:0008006" key="3">
    <source>
        <dbReference type="Google" id="ProtNLM"/>
    </source>
</evidence>
<proteinExistence type="predicted"/>
<dbReference type="PANTHER" id="PTHR39662:SF1">
    <property type="entry name" value="DUF354 DOMAIN-CONTAINING PROTEIN"/>
    <property type="match status" value="1"/>
</dbReference>
<dbReference type="PANTHER" id="PTHR39662">
    <property type="entry name" value="DUF354 DOMAIN-CONTAINING PROTEIN-RELATED"/>
    <property type="match status" value="1"/>
</dbReference>
<comment type="caution">
    <text evidence="1">The sequence shown here is derived from an EMBL/GenBank/DDBJ whole genome shotgun (WGS) entry which is preliminary data.</text>
</comment>
<dbReference type="SUPFAM" id="SSF53756">
    <property type="entry name" value="UDP-Glycosyltransferase/glycogen phosphorylase"/>
    <property type="match status" value="1"/>
</dbReference>
<dbReference type="EMBL" id="QFFG01000003">
    <property type="protein sequence ID" value="PWG05474.1"/>
    <property type="molecule type" value="Genomic_DNA"/>
</dbReference>